<evidence type="ECO:0000256" key="3">
    <source>
        <dbReference type="ARBA" id="ARBA00022475"/>
    </source>
</evidence>
<sequence>MRQKQKNQLVIGMGIALFLFLLFLLSIFYTPFDPDMMNAKEKLVAPSFQHIFGTDQFGRDICSRVLKGLGTTFIIALSTVSIGAIVGVVLGAVTGYFGGWMDEICMRINDVIIAFPNILLVLIFISVLGVGQNNMILALSIVFIPSFSRMTRSEFLTHRDMDYVKSARLMGVSHFRILFVHILPNTVPTILSMLAIGFNNAILAEAGMSYLGLGVQPPTPSLGRMLAESQIYLATAPWIAIFPGMAIVLLALSFSMISEGLSKGGRS</sequence>
<dbReference type="AlphaFoldDB" id="A0A9D9HYQ9"/>
<protein>
    <submittedName>
        <fullName evidence="9">ABC transporter permease</fullName>
    </submittedName>
</protein>
<proteinExistence type="inferred from homology"/>
<keyword evidence="5 7" id="KW-1133">Transmembrane helix</keyword>
<accession>A0A9D9HYQ9</accession>
<dbReference type="InterPro" id="IPR000515">
    <property type="entry name" value="MetI-like"/>
</dbReference>
<keyword evidence="4 7" id="KW-0812">Transmembrane</keyword>
<comment type="similarity">
    <text evidence="7">Belongs to the binding-protein-dependent transport system permease family.</text>
</comment>
<evidence type="ECO:0000259" key="8">
    <source>
        <dbReference type="PROSITE" id="PS50928"/>
    </source>
</evidence>
<evidence type="ECO:0000313" key="10">
    <source>
        <dbReference type="Proteomes" id="UP000823618"/>
    </source>
</evidence>
<dbReference type="CDD" id="cd06261">
    <property type="entry name" value="TM_PBP2"/>
    <property type="match status" value="1"/>
</dbReference>
<name>A0A9D9HYQ9_9FIRM</name>
<feature type="transmembrane region" description="Helical" evidence="7">
    <location>
        <begin position="177"/>
        <end position="198"/>
    </location>
</feature>
<evidence type="ECO:0000313" key="9">
    <source>
        <dbReference type="EMBL" id="MBO8462475.1"/>
    </source>
</evidence>
<dbReference type="SUPFAM" id="SSF161098">
    <property type="entry name" value="MetI-like"/>
    <property type="match status" value="1"/>
</dbReference>
<dbReference type="PROSITE" id="PS50928">
    <property type="entry name" value="ABC_TM1"/>
    <property type="match status" value="1"/>
</dbReference>
<evidence type="ECO:0000256" key="4">
    <source>
        <dbReference type="ARBA" id="ARBA00022692"/>
    </source>
</evidence>
<dbReference type="Gene3D" id="1.10.3720.10">
    <property type="entry name" value="MetI-like"/>
    <property type="match status" value="1"/>
</dbReference>
<dbReference type="PANTHER" id="PTHR43386">
    <property type="entry name" value="OLIGOPEPTIDE TRANSPORT SYSTEM PERMEASE PROTEIN APPC"/>
    <property type="match status" value="1"/>
</dbReference>
<dbReference type="Proteomes" id="UP000823618">
    <property type="component" value="Unassembled WGS sequence"/>
</dbReference>
<gene>
    <name evidence="9" type="ORF">IAC13_00920</name>
</gene>
<feature type="transmembrane region" description="Helical" evidence="7">
    <location>
        <begin position="73"/>
        <end position="99"/>
    </location>
</feature>
<evidence type="ECO:0000256" key="2">
    <source>
        <dbReference type="ARBA" id="ARBA00022448"/>
    </source>
</evidence>
<dbReference type="GO" id="GO:0005886">
    <property type="term" value="C:plasma membrane"/>
    <property type="evidence" value="ECO:0007669"/>
    <property type="project" value="UniProtKB-SubCell"/>
</dbReference>
<keyword evidence="3" id="KW-1003">Cell membrane</keyword>
<feature type="transmembrane region" description="Helical" evidence="7">
    <location>
        <begin position="9"/>
        <end position="29"/>
    </location>
</feature>
<dbReference type="InterPro" id="IPR035906">
    <property type="entry name" value="MetI-like_sf"/>
</dbReference>
<evidence type="ECO:0000256" key="5">
    <source>
        <dbReference type="ARBA" id="ARBA00022989"/>
    </source>
</evidence>
<feature type="transmembrane region" description="Helical" evidence="7">
    <location>
        <begin position="111"/>
        <end position="130"/>
    </location>
</feature>
<evidence type="ECO:0000256" key="7">
    <source>
        <dbReference type="RuleBase" id="RU363032"/>
    </source>
</evidence>
<feature type="transmembrane region" description="Helical" evidence="7">
    <location>
        <begin position="231"/>
        <end position="257"/>
    </location>
</feature>
<reference evidence="9" key="2">
    <citation type="journal article" date="2021" name="PeerJ">
        <title>Extensive microbial diversity within the chicken gut microbiome revealed by metagenomics and culture.</title>
        <authorList>
            <person name="Gilroy R."/>
            <person name="Ravi A."/>
            <person name="Getino M."/>
            <person name="Pursley I."/>
            <person name="Horton D.L."/>
            <person name="Alikhan N.F."/>
            <person name="Baker D."/>
            <person name="Gharbi K."/>
            <person name="Hall N."/>
            <person name="Watson M."/>
            <person name="Adriaenssens E.M."/>
            <person name="Foster-Nyarko E."/>
            <person name="Jarju S."/>
            <person name="Secka A."/>
            <person name="Antonio M."/>
            <person name="Oren A."/>
            <person name="Chaudhuri R.R."/>
            <person name="La Ragione R."/>
            <person name="Hildebrand F."/>
            <person name="Pallen M.J."/>
        </authorList>
    </citation>
    <scope>NUCLEOTIDE SEQUENCE</scope>
    <source>
        <strain evidence="9">E3-2379</strain>
    </source>
</reference>
<dbReference type="EMBL" id="JADIML010000026">
    <property type="protein sequence ID" value="MBO8462475.1"/>
    <property type="molecule type" value="Genomic_DNA"/>
</dbReference>
<evidence type="ECO:0000256" key="6">
    <source>
        <dbReference type="ARBA" id="ARBA00023136"/>
    </source>
</evidence>
<dbReference type="InterPro" id="IPR050366">
    <property type="entry name" value="BP-dependent_transpt_permease"/>
</dbReference>
<keyword evidence="2 7" id="KW-0813">Transport</keyword>
<comment type="caution">
    <text evidence="9">The sequence shown here is derived from an EMBL/GenBank/DDBJ whole genome shotgun (WGS) entry which is preliminary data.</text>
</comment>
<reference evidence="9" key="1">
    <citation type="submission" date="2020-10" db="EMBL/GenBank/DDBJ databases">
        <authorList>
            <person name="Gilroy R."/>
        </authorList>
    </citation>
    <scope>NUCLEOTIDE SEQUENCE</scope>
    <source>
        <strain evidence="9">E3-2379</strain>
    </source>
</reference>
<dbReference type="Pfam" id="PF00528">
    <property type="entry name" value="BPD_transp_1"/>
    <property type="match status" value="1"/>
</dbReference>
<dbReference type="GO" id="GO:0055085">
    <property type="term" value="P:transmembrane transport"/>
    <property type="evidence" value="ECO:0007669"/>
    <property type="project" value="InterPro"/>
</dbReference>
<evidence type="ECO:0000256" key="1">
    <source>
        <dbReference type="ARBA" id="ARBA00004651"/>
    </source>
</evidence>
<feature type="domain" description="ABC transmembrane type-1" evidence="8">
    <location>
        <begin position="69"/>
        <end position="258"/>
    </location>
</feature>
<comment type="subcellular location">
    <subcellularLocation>
        <location evidence="1 7">Cell membrane</location>
        <topology evidence="1 7">Multi-pass membrane protein</topology>
    </subcellularLocation>
</comment>
<keyword evidence="6 7" id="KW-0472">Membrane</keyword>
<feature type="transmembrane region" description="Helical" evidence="7">
    <location>
        <begin position="136"/>
        <end position="156"/>
    </location>
</feature>
<organism evidence="9 10">
    <name type="scientific">Candidatus Scybalomonas excrementavium</name>
    <dbReference type="NCBI Taxonomy" id="2840943"/>
    <lineage>
        <taxon>Bacteria</taxon>
        <taxon>Bacillati</taxon>
        <taxon>Bacillota</taxon>
        <taxon>Clostridia</taxon>
        <taxon>Lachnospirales</taxon>
        <taxon>Lachnospiraceae</taxon>
        <taxon>Lachnospiraceae incertae sedis</taxon>
        <taxon>Candidatus Scybalomonas</taxon>
    </lineage>
</organism>
<dbReference type="PANTHER" id="PTHR43386:SF1">
    <property type="entry name" value="D,D-DIPEPTIDE TRANSPORT SYSTEM PERMEASE PROTEIN DDPC-RELATED"/>
    <property type="match status" value="1"/>
</dbReference>